<accession>A0A9X1D0Y8</accession>
<evidence type="ECO:0000313" key="2">
    <source>
        <dbReference type="Proteomes" id="UP001138921"/>
    </source>
</evidence>
<dbReference type="RefSeq" id="WP_214385514.1">
    <property type="nucleotide sequence ID" value="NZ_JAFLWW010000001.1"/>
</dbReference>
<gene>
    <name evidence="1" type="ORF">J1C56_02040</name>
</gene>
<keyword evidence="2" id="KW-1185">Reference proteome</keyword>
<evidence type="ECO:0000313" key="1">
    <source>
        <dbReference type="EMBL" id="MBT1154365.1"/>
    </source>
</evidence>
<proteinExistence type="predicted"/>
<protein>
    <submittedName>
        <fullName evidence="1">Uncharacterized protein</fullName>
    </submittedName>
</protein>
<name>A0A9X1D0Y8_9HYPH</name>
<comment type="caution">
    <text evidence="1">The sequence shown here is derived from an EMBL/GenBank/DDBJ whole genome shotgun (WGS) entry which is preliminary data.</text>
</comment>
<organism evidence="1 2">
    <name type="scientific">Aminobacter anthyllidis</name>
    <dbReference type="NCBI Taxonomy" id="1035067"/>
    <lineage>
        <taxon>Bacteria</taxon>
        <taxon>Pseudomonadati</taxon>
        <taxon>Pseudomonadota</taxon>
        <taxon>Alphaproteobacteria</taxon>
        <taxon>Hyphomicrobiales</taxon>
        <taxon>Phyllobacteriaceae</taxon>
        <taxon>Aminobacter</taxon>
    </lineage>
</organism>
<dbReference type="AlphaFoldDB" id="A0A9X1D0Y8"/>
<reference evidence="1" key="2">
    <citation type="submission" date="2021-03" db="EMBL/GenBank/DDBJ databases">
        <authorList>
            <person name="Artuso I."/>
            <person name="Turrini P."/>
            <person name="Pirolo M."/>
            <person name="Lugli G.A."/>
            <person name="Ventura M."/>
            <person name="Visca P."/>
        </authorList>
    </citation>
    <scope>NUCLEOTIDE SEQUENCE</scope>
    <source>
        <strain evidence="1">LMG 26462</strain>
    </source>
</reference>
<sequence>MTGGSPGSGSGAHGGMYYGRGKIWYVQWARTGNSTYLTRARAQMSEFINNYIKNGEYGNNYSQAANWAMAEDVMLYYHDMTEQGDTAEAADALDALGRMASLWSDGYALDLMHTLNCREAAYPIRAIYWANLLSAPSVFWTSVPDSFTQGHVSYHQHSNWTDRLAAFLNKAMDKWNATGAGSGRWNDENNACKPFMNSLLRDSYILMYERNSGLDATYRTNLRNAIKASMDYEWANMWDVPAQAFDYSTGEVEETTPYADLNLMISPAYAWLANYYRSIGDTANAGTYATRHDTIFAGGVAGTDLNGSKQFNQNYTTAFRGPAWAHGITRA</sequence>
<dbReference type="Proteomes" id="UP001138921">
    <property type="component" value="Unassembled WGS sequence"/>
</dbReference>
<dbReference type="EMBL" id="JAFLWW010000001">
    <property type="protein sequence ID" value="MBT1154365.1"/>
    <property type="molecule type" value="Genomic_DNA"/>
</dbReference>
<reference evidence="1" key="1">
    <citation type="journal article" date="2021" name="Microorganisms">
        <title>Phylogenomic Reconstruction and Metabolic Potential of the Genus Aminobacter.</title>
        <authorList>
            <person name="Artuso I."/>
            <person name="Turrini P."/>
            <person name="Pirolo M."/>
            <person name="Lugli G.A."/>
            <person name="Ventura M."/>
            <person name="Visca P."/>
        </authorList>
    </citation>
    <scope>NUCLEOTIDE SEQUENCE</scope>
    <source>
        <strain evidence="1">LMG 26462</strain>
    </source>
</reference>